<feature type="compositionally biased region" description="Polar residues" evidence="1">
    <location>
        <begin position="620"/>
        <end position="631"/>
    </location>
</feature>
<name>A0ABR2ZV51_9AGAR</name>
<feature type="compositionally biased region" description="Low complexity" evidence="1">
    <location>
        <begin position="497"/>
        <end position="507"/>
    </location>
</feature>
<accession>A0ABR2ZV51</accession>
<protein>
    <submittedName>
        <fullName evidence="2">Uncharacterized protein</fullName>
    </submittedName>
</protein>
<feature type="compositionally biased region" description="Low complexity" evidence="1">
    <location>
        <begin position="435"/>
        <end position="452"/>
    </location>
</feature>
<feature type="region of interest" description="Disordered" evidence="1">
    <location>
        <begin position="435"/>
        <end position="462"/>
    </location>
</feature>
<feature type="compositionally biased region" description="Polar residues" evidence="1">
    <location>
        <begin position="405"/>
        <end position="422"/>
    </location>
</feature>
<feature type="compositionally biased region" description="Polar residues" evidence="1">
    <location>
        <begin position="574"/>
        <end position="584"/>
    </location>
</feature>
<feature type="compositionally biased region" description="Low complexity" evidence="1">
    <location>
        <begin position="515"/>
        <end position="538"/>
    </location>
</feature>
<keyword evidence="3" id="KW-1185">Reference proteome</keyword>
<evidence type="ECO:0000313" key="3">
    <source>
        <dbReference type="Proteomes" id="UP001437256"/>
    </source>
</evidence>
<proteinExistence type="predicted"/>
<organism evidence="2 3">
    <name type="scientific">Marasmius tenuissimus</name>
    <dbReference type="NCBI Taxonomy" id="585030"/>
    <lineage>
        <taxon>Eukaryota</taxon>
        <taxon>Fungi</taxon>
        <taxon>Dikarya</taxon>
        <taxon>Basidiomycota</taxon>
        <taxon>Agaricomycotina</taxon>
        <taxon>Agaricomycetes</taxon>
        <taxon>Agaricomycetidae</taxon>
        <taxon>Agaricales</taxon>
        <taxon>Marasmiineae</taxon>
        <taxon>Marasmiaceae</taxon>
        <taxon>Marasmius</taxon>
    </lineage>
</organism>
<feature type="region of interest" description="Disordered" evidence="1">
    <location>
        <begin position="393"/>
        <end position="422"/>
    </location>
</feature>
<reference evidence="2 3" key="1">
    <citation type="submission" date="2024-05" db="EMBL/GenBank/DDBJ databases">
        <title>A draft genome resource for the thread blight pathogen Marasmius tenuissimus strain MS-2.</title>
        <authorList>
            <person name="Yulfo-Soto G.E."/>
            <person name="Baruah I.K."/>
            <person name="Amoako-Attah I."/>
            <person name="Bukari Y."/>
            <person name="Meinhardt L.W."/>
            <person name="Bailey B.A."/>
            <person name="Cohen S.P."/>
        </authorList>
    </citation>
    <scope>NUCLEOTIDE SEQUENCE [LARGE SCALE GENOMIC DNA]</scope>
    <source>
        <strain evidence="2 3">MS-2</strain>
    </source>
</reference>
<dbReference type="Proteomes" id="UP001437256">
    <property type="component" value="Unassembled WGS sequence"/>
</dbReference>
<feature type="region of interest" description="Disordered" evidence="1">
    <location>
        <begin position="297"/>
        <end position="322"/>
    </location>
</feature>
<dbReference type="EMBL" id="JBBXMP010000051">
    <property type="protein sequence ID" value="KAL0065180.1"/>
    <property type="molecule type" value="Genomic_DNA"/>
</dbReference>
<evidence type="ECO:0000256" key="1">
    <source>
        <dbReference type="SAM" id="MobiDB-lite"/>
    </source>
</evidence>
<comment type="caution">
    <text evidence="2">The sequence shown here is derived from an EMBL/GenBank/DDBJ whole genome shotgun (WGS) entry which is preliminary data.</text>
</comment>
<feature type="region of interest" description="Disordered" evidence="1">
    <location>
        <begin position="694"/>
        <end position="730"/>
    </location>
</feature>
<sequence>MATFLEATNGGIMVETSQRATTTIPTPPRLRTMLKENLCIERWSNTIRTTCEAPGHTPWGNIGDCEAVDWIPEGSVHPYEAFQEALTKARTRREAWSAPDAQVKVITEPQDSAKRRRRQTTCDSTHRKALVFEREITLDAGGEVKRWSLQVPAVDMSPDMVDVMLELRRLNSFFKEESDEPMMTPPALMISNSHSAMALSLPSTASLHSSPVPKTLAIRRGNLPLPPLLTKSEVPGILELEPYPSIPSAFLGASYSAVSQSHDRQNPHTISKPSGGFKDMINTLRSQCATLQIRQSPHATDFDESKQGPLADASHTADEEDEWSFARPLLEKYGDQPYLRDPPLNSKVASPSGAAATVTTFCTAGFADIGTDTARNSDKYSCPGSLVHDSLTTITPPFKKGTGGHSASRSTQQSPDGTTGSRSIEIIDTSALALSSISPSSDRSPSPRSSSPCNPVTPSPRGILKRCKSVRFAESPIEDNGSVIEADRFPPARLRHSLGSSLQQSPPSKRPAPLRSTYSSNNNRTTGRSTPSSTSTATDFILTPSLRAAGRQKSPSTYGKVNTKPPASSEKPSRNSTAVLTTSPPRFKATLPTRRLTRGERAGSQVSATGTPVVFPTPKPKSTSACSSPTRSRIEAARQTIDASSMRPRASTGALRAVEKHDKENHAAKLKARASMSASTYRGRHTIDEGVLRRDVLDGKAEAQGSGGGAGPSPTSRMPVPLRKILTRFK</sequence>
<evidence type="ECO:0000313" key="2">
    <source>
        <dbReference type="EMBL" id="KAL0065180.1"/>
    </source>
</evidence>
<feature type="region of interest" description="Disordered" evidence="1">
    <location>
        <begin position="497"/>
        <end position="632"/>
    </location>
</feature>
<gene>
    <name evidence="2" type="ORF">AAF712_007850</name>
</gene>